<dbReference type="RefSeq" id="WP_192460873.1">
    <property type="nucleotide sequence ID" value="NZ_JACYFJ010000001.1"/>
</dbReference>
<comment type="caution">
    <text evidence="2">The sequence shown here is derived from an EMBL/GenBank/DDBJ whole genome shotgun (WGS) entry which is preliminary data.</text>
</comment>
<reference evidence="3" key="1">
    <citation type="journal article" date="2019" name="Int. J. Syst. Evol. Microbiol.">
        <title>The Global Catalogue of Microorganisms (GCM) 10K type strain sequencing project: providing services to taxonomists for standard genome sequencing and annotation.</title>
        <authorList>
            <consortium name="The Broad Institute Genomics Platform"/>
            <consortium name="The Broad Institute Genome Sequencing Center for Infectious Disease"/>
            <person name="Wu L."/>
            <person name="Ma J."/>
        </authorList>
    </citation>
    <scope>NUCLEOTIDE SEQUENCE [LARGE SCALE GENOMIC DNA]</scope>
    <source>
        <strain evidence="3">CECT 7477</strain>
    </source>
</reference>
<dbReference type="Proteomes" id="UP001595814">
    <property type="component" value="Unassembled WGS sequence"/>
</dbReference>
<proteinExistence type="predicted"/>
<evidence type="ECO:0000259" key="1">
    <source>
        <dbReference type="Pfam" id="PF14129"/>
    </source>
</evidence>
<dbReference type="EMBL" id="JBHSAW010000004">
    <property type="protein sequence ID" value="MFC4095442.1"/>
    <property type="molecule type" value="Genomic_DNA"/>
</dbReference>
<gene>
    <name evidence="2" type="ORF">ACFOUT_06130</name>
</gene>
<evidence type="ECO:0000313" key="3">
    <source>
        <dbReference type="Proteomes" id="UP001595814"/>
    </source>
</evidence>
<evidence type="ECO:0000313" key="2">
    <source>
        <dbReference type="EMBL" id="MFC4095442.1"/>
    </source>
</evidence>
<dbReference type="Pfam" id="PF14129">
    <property type="entry name" value="DUF4296"/>
    <property type="match status" value="1"/>
</dbReference>
<protein>
    <submittedName>
        <fullName evidence="2">DUF4296 domain-containing protein</fullName>
    </submittedName>
</protein>
<dbReference type="PROSITE" id="PS51257">
    <property type="entry name" value="PROKAR_LIPOPROTEIN"/>
    <property type="match status" value="1"/>
</dbReference>
<organism evidence="2 3">
    <name type="scientific">Euzebyella saccharophila</name>
    <dbReference type="NCBI Taxonomy" id="679664"/>
    <lineage>
        <taxon>Bacteria</taxon>
        <taxon>Pseudomonadati</taxon>
        <taxon>Bacteroidota</taxon>
        <taxon>Flavobacteriia</taxon>
        <taxon>Flavobacteriales</taxon>
        <taxon>Flavobacteriaceae</taxon>
        <taxon>Euzebyella</taxon>
    </lineage>
</organism>
<keyword evidence="3" id="KW-1185">Reference proteome</keyword>
<feature type="domain" description="DUF4296" evidence="1">
    <location>
        <begin position="27"/>
        <end position="109"/>
    </location>
</feature>
<accession>A0ABV8JLM7</accession>
<sequence length="148" mass="17234">MAYWKKIAFLVLILSAVSCNEKLLEKPENLIDRGKMVVILKDVAVLNAAKTTNISVLRENNVDIMNYLYRKHDIDSLQFVESDKYYASLPEEYKSIYQEVESSLEKDQNAFKDAKEVRDSLRRIELEERQARVQRTKDSLQEISGSKK</sequence>
<name>A0ABV8JLM7_9FLAO</name>
<dbReference type="InterPro" id="IPR025381">
    <property type="entry name" value="DUF4296"/>
</dbReference>